<protein>
    <submittedName>
        <fullName evidence="1">Uncharacterized protein</fullName>
    </submittedName>
</protein>
<accession>A0ACB9CJN8</accession>
<keyword evidence="2" id="KW-1185">Reference proteome</keyword>
<proteinExistence type="predicted"/>
<sequence>MPMRNRDPKLGYSRSKAPRERIARIKELKGKAESDIQRGLTEYVNEDAALWDIPTYVGEVDESRRVSIENSKAKRFLNAIEPPGIDLVISPMKDAKYGGFGQSEACSSRLRADKGKGKLFDETKIQKFGTSKLE</sequence>
<reference evidence="2" key="1">
    <citation type="journal article" date="2022" name="Mol. Ecol. Resour.">
        <title>The genomes of chicory, endive, great burdock and yacon provide insights into Asteraceae palaeo-polyploidization history and plant inulin production.</title>
        <authorList>
            <person name="Fan W."/>
            <person name="Wang S."/>
            <person name="Wang H."/>
            <person name="Wang A."/>
            <person name="Jiang F."/>
            <person name="Liu H."/>
            <person name="Zhao H."/>
            <person name="Xu D."/>
            <person name="Zhang Y."/>
        </authorList>
    </citation>
    <scope>NUCLEOTIDE SEQUENCE [LARGE SCALE GENOMIC DNA]</scope>
    <source>
        <strain evidence="2">cv. Niubang</strain>
    </source>
</reference>
<evidence type="ECO:0000313" key="1">
    <source>
        <dbReference type="EMBL" id="KAI3734492.1"/>
    </source>
</evidence>
<organism evidence="1 2">
    <name type="scientific">Arctium lappa</name>
    <name type="common">Greater burdock</name>
    <name type="synonym">Lappa major</name>
    <dbReference type="NCBI Taxonomy" id="4217"/>
    <lineage>
        <taxon>Eukaryota</taxon>
        <taxon>Viridiplantae</taxon>
        <taxon>Streptophyta</taxon>
        <taxon>Embryophyta</taxon>
        <taxon>Tracheophyta</taxon>
        <taxon>Spermatophyta</taxon>
        <taxon>Magnoliopsida</taxon>
        <taxon>eudicotyledons</taxon>
        <taxon>Gunneridae</taxon>
        <taxon>Pentapetalae</taxon>
        <taxon>asterids</taxon>
        <taxon>campanulids</taxon>
        <taxon>Asterales</taxon>
        <taxon>Asteraceae</taxon>
        <taxon>Carduoideae</taxon>
        <taxon>Cardueae</taxon>
        <taxon>Arctiinae</taxon>
        <taxon>Arctium</taxon>
    </lineage>
</organism>
<gene>
    <name evidence="1" type="ORF">L6452_13962</name>
</gene>
<reference evidence="1 2" key="2">
    <citation type="journal article" date="2022" name="Mol. Ecol. Resour.">
        <title>The genomes of chicory, endive, great burdock and yacon provide insights into Asteraceae paleo-polyploidization history and plant inulin production.</title>
        <authorList>
            <person name="Fan W."/>
            <person name="Wang S."/>
            <person name="Wang H."/>
            <person name="Wang A."/>
            <person name="Jiang F."/>
            <person name="Liu H."/>
            <person name="Zhao H."/>
            <person name="Xu D."/>
            <person name="Zhang Y."/>
        </authorList>
    </citation>
    <scope>NUCLEOTIDE SEQUENCE [LARGE SCALE GENOMIC DNA]</scope>
    <source>
        <strain evidence="2">cv. Niubang</strain>
    </source>
</reference>
<comment type="caution">
    <text evidence="1">The sequence shown here is derived from an EMBL/GenBank/DDBJ whole genome shotgun (WGS) entry which is preliminary data.</text>
</comment>
<dbReference type="EMBL" id="CM042050">
    <property type="protein sequence ID" value="KAI3734492.1"/>
    <property type="molecule type" value="Genomic_DNA"/>
</dbReference>
<evidence type="ECO:0000313" key="2">
    <source>
        <dbReference type="Proteomes" id="UP001055879"/>
    </source>
</evidence>
<name>A0ACB9CJN8_ARCLA</name>
<dbReference type="Proteomes" id="UP001055879">
    <property type="component" value="Linkage Group LG04"/>
</dbReference>